<accession>A0ACB7YKV4</accession>
<sequence length="820" mass="92346">MESKQRTPSVIARLMGLDELLPKQPVGKPCPVLSENYLRKSASIGLFERRPYHESCSYKGNYGNGQEFIKVLEMPQLRNQSIQGGEANPSTTEVNNSFVRKNSTDAKNLLMQNIFHLLEELDSDSDLLLKNRQKPNSLFTNHLHDLQYGHVTVLKPSNASHSRKNEISRKSVRTTSPHNISRSLKKLESNSYSDTCGGLGIDYTCELLKSRLESKDKASLSHSRIVNSDRHHSPSRVVVLKPNVRKAQNAEMPSVSPVSVECSLPRSRKHVEFFKTRHVELHNQVGESRKLAGDTELPRHSSHCNLMADVTRTTIRGNETSSNESEIVVPCCPSVGDWKYRCQATYTTLSRPSFAKQAKKQISGRWKMSKSRQEVGMAVKGTTLVQIHVMPFEETRPENLNYKLDVIGMNNQLSLNDEGEGLATPLGTSTMDGGKEERVKRFSRPEFLPTACITLGSPKTRSINPVELENSFGENDLFGNSEENSTFSNSPIGSVASLGLNSEMVSFSETNIVGTLSGTPEKLESEQGSCILFVKEENSSQVLDASVGQEPSIKSHEEALISSSCPALVAEIPMNVVKQYSPSPNSVLELPFGEEISSDSDGFQGSSANLQDLEMQLQLMKSESEEMNSEGPEMVVSSDEERGDGFRDFSKESQKLIGLFTAEEIRDFSYVVDLLDEAGFHGRNTCFGFEWWCSPDFPVKPSVFEILDKKYNHQTSWDNLERRLLFDCVQLGLKEILQPCMDMLTWEKFLRRKLNLSRKVIEEELWMFLVRRRKEVGKELSEKALGTETRWFELREDIDFIVCEIERFLFDELAAELACI</sequence>
<organism evidence="1 2">
    <name type="scientific">Vaccinium darrowii</name>
    <dbReference type="NCBI Taxonomy" id="229202"/>
    <lineage>
        <taxon>Eukaryota</taxon>
        <taxon>Viridiplantae</taxon>
        <taxon>Streptophyta</taxon>
        <taxon>Embryophyta</taxon>
        <taxon>Tracheophyta</taxon>
        <taxon>Spermatophyta</taxon>
        <taxon>Magnoliopsida</taxon>
        <taxon>eudicotyledons</taxon>
        <taxon>Gunneridae</taxon>
        <taxon>Pentapetalae</taxon>
        <taxon>asterids</taxon>
        <taxon>Ericales</taxon>
        <taxon>Ericaceae</taxon>
        <taxon>Vaccinioideae</taxon>
        <taxon>Vaccinieae</taxon>
        <taxon>Vaccinium</taxon>
    </lineage>
</organism>
<evidence type="ECO:0000313" key="1">
    <source>
        <dbReference type="EMBL" id="KAH7854231.1"/>
    </source>
</evidence>
<keyword evidence="2" id="KW-1185">Reference proteome</keyword>
<dbReference type="EMBL" id="CM037161">
    <property type="protein sequence ID" value="KAH7854231.1"/>
    <property type="molecule type" value="Genomic_DNA"/>
</dbReference>
<name>A0ACB7YKV4_9ERIC</name>
<dbReference type="Proteomes" id="UP000828048">
    <property type="component" value="Chromosome 11"/>
</dbReference>
<proteinExistence type="predicted"/>
<comment type="caution">
    <text evidence="1">The sequence shown here is derived from an EMBL/GenBank/DDBJ whole genome shotgun (WGS) entry which is preliminary data.</text>
</comment>
<evidence type="ECO:0000313" key="2">
    <source>
        <dbReference type="Proteomes" id="UP000828048"/>
    </source>
</evidence>
<protein>
    <submittedName>
        <fullName evidence="1">Uncharacterized protein</fullName>
    </submittedName>
</protein>
<gene>
    <name evidence="1" type="ORF">Vadar_011538</name>
</gene>
<reference evidence="1 2" key="1">
    <citation type="journal article" date="2021" name="Hortic Res">
        <title>High-quality reference genome and annotation aids understanding of berry development for evergreen blueberry (Vaccinium darrowii).</title>
        <authorList>
            <person name="Yu J."/>
            <person name="Hulse-Kemp A.M."/>
            <person name="Babiker E."/>
            <person name="Staton M."/>
        </authorList>
    </citation>
    <scope>NUCLEOTIDE SEQUENCE [LARGE SCALE GENOMIC DNA]</scope>
    <source>
        <strain evidence="2">cv. NJ 8807/NJ 8810</strain>
        <tissue evidence="1">Young leaf</tissue>
    </source>
</reference>